<dbReference type="VEuPathDB" id="FungiDB:P170DRAFT_353341"/>
<dbReference type="RefSeq" id="XP_024705680.1">
    <property type="nucleotide sequence ID" value="XM_024843975.1"/>
</dbReference>
<dbReference type="PROSITE" id="PS00723">
    <property type="entry name" value="POLYPRENYL_SYNTHASE_1"/>
    <property type="match status" value="1"/>
</dbReference>
<dbReference type="PROSITE" id="PS00444">
    <property type="entry name" value="POLYPRENYL_SYNTHASE_2"/>
    <property type="match status" value="1"/>
</dbReference>
<dbReference type="Gene3D" id="1.10.600.10">
    <property type="entry name" value="Farnesyl Diphosphate Synthase"/>
    <property type="match status" value="2"/>
</dbReference>
<proteinExistence type="inferred from homology"/>
<dbReference type="GeneID" id="36551675"/>
<dbReference type="PANTHER" id="PTHR12001:SF72">
    <property type="entry name" value="THIJ_PFPI FAMILY PROTEIN (AFU_ORTHOLOGUE AFUA_3G01210)-RELATED"/>
    <property type="match status" value="1"/>
</dbReference>
<keyword evidence="2" id="KW-0808">Transferase</keyword>
<dbReference type="SUPFAM" id="SSF48576">
    <property type="entry name" value="Terpenoid synthases"/>
    <property type="match status" value="2"/>
</dbReference>
<keyword evidence="4" id="KW-0460">Magnesium</keyword>
<dbReference type="Proteomes" id="UP000234275">
    <property type="component" value="Unassembled WGS sequence"/>
</dbReference>
<evidence type="ECO:0000313" key="10">
    <source>
        <dbReference type="EMBL" id="PLB50378.1"/>
    </source>
</evidence>
<dbReference type="GO" id="GO:0008299">
    <property type="term" value="P:isoprenoid biosynthetic process"/>
    <property type="evidence" value="ECO:0007669"/>
    <property type="project" value="UniProtKB-KW"/>
</dbReference>
<evidence type="ECO:0000256" key="8">
    <source>
        <dbReference type="ARBA" id="ARBA00038363"/>
    </source>
</evidence>
<dbReference type="GO" id="GO:0043386">
    <property type="term" value="P:mycotoxin biosynthetic process"/>
    <property type="evidence" value="ECO:0007669"/>
    <property type="project" value="UniProtKB-ARBA"/>
</dbReference>
<dbReference type="GO" id="GO:0004659">
    <property type="term" value="F:prenyltransferase activity"/>
    <property type="evidence" value="ECO:0007669"/>
    <property type="project" value="InterPro"/>
</dbReference>
<dbReference type="EMBL" id="MSFO01000003">
    <property type="protein sequence ID" value="PLB50378.1"/>
    <property type="molecule type" value="Genomic_DNA"/>
</dbReference>
<evidence type="ECO:0000256" key="6">
    <source>
        <dbReference type="ARBA" id="ARBA00023239"/>
    </source>
</evidence>
<evidence type="ECO:0000256" key="9">
    <source>
        <dbReference type="ARBA" id="ARBA00038372"/>
    </source>
</evidence>
<dbReference type="PANTHER" id="PTHR12001">
    <property type="entry name" value="GERANYLGERANYL PYROPHOSPHATE SYNTHASE"/>
    <property type="match status" value="1"/>
</dbReference>
<evidence type="ECO:0000256" key="2">
    <source>
        <dbReference type="ARBA" id="ARBA00022679"/>
    </source>
</evidence>
<dbReference type="OrthoDB" id="6921389at2759"/>
<comment type="similarity">
    <text evidence="9">In the N-terminal section; belongs to the terpene synthase family.</text>
</comment>
<keyword evidence="7" id="KW-0511">Multifunctional enzyme</keyword>
<dbReference type="InterPro" id="IPR000092">
    <property type="entry name" value="Polyprenyl_synt"/>
</dbReference>
<keyword evidence="3" id="KW-0479">Metal-binding</keyword>
<sequence>MEEIYPADDTTSFLAQPIPHRFELGQGYTLRRHRYEQLGDEGTFNCRRDWVKYIGPIGPWGNSNPWDGNFCSVVMPFCKPERLSSPISRNVLAFMYDNVLESAAQAAKALINTNTEDILMDEHKYRTIRSTIGTKQIQAKMMLDLLLIDKPCGEAIINEWKRMVKTTAGLDKARHFKNLDDYIEYRIVDTGAPFTDCLMRFGTGILLFPEEQEHVYPIVRPCYAALGLANDFYSFDVEYDELCNTEATSMTNCIWLYMQWENLPIAKAKERVREITSRYEAEFLERSQHFCENSPCSNERTRYYLHALAHMVTGNISWSQHCPRYHPALRDGASKCFGLADGVAPSPEPEAKLSKLRTDQMGLNREDTIHVECTQPTRNPSYSSGTSISEFSEKDKRPLLGTEHVYAPFEYISPLPSKGIRDSFIDSLNTWLGSPERVVNQVKSIISTLHNASLILDDIQDASPIRRGKPAAHTVFGHGPSINSANFLIFQALDEARKLDSPNAVDIFVEQMQTMHVGQSFDLYWARHNKCPSEAEYLEMVRCKTGGLFRFAVRLLLDSRHQNNRHLPLDHLADLLGQLFQIRDDYKNLVADEYTVSKGFCEDLDEGKFSFPLIHTLNTQPNPQIEEILHEGRVRGGLSKPMKLLVLEQIRKAGSMEYSEKRLSELVEQVREEIEHAEDVAGCTNWALRLVLYKLEE</sequence>
<evidence type="ECO:0000256" key="7">
    <source>
        <dbReference type="ARBA" id="ARBA00023268"/>
    </source>
</evidence>
<dbReference type="GO" id="GO:0016829">
    <property type="term" value="F:lyase activity"/>
    <property type="evidence" value="ECO:0007669"/>
    <property type="project" value="UniProtKB-KW"/>
</dbReference>
<protein>
    <submittedName>
        <fullName evidence="10">Geranylgeranyl pyrophosphate synthase</fullName>
    </submittedName>
</protein>
<dbReference type="AlphaFoldDB" id="A0A2I2GBW8"/>
<keyword evidence="5" id="KW-0414">Isoprene biosynthesis</keyword>
<dbReference type="GO" id="GO:0046872">
    <property type="term" value="F:metal ion binding"/>
    <property type="evidence" value="ECO:0007669"/>
    <property type="project" value="UniProtKB-KW"/>
</dbReference>
<dbReference type="GO" id="GO:0046165">
    <property type="term" value="P:alcohol biosynthetic process"/>
    <property type="evidence" value="ECO:0007669"/>
    <property type="project" value="UniProtKB-ARBA"/>
</dbReference>
<evidence type="ECO:0000256" key="4">
    <source>
        <dbReference type="ARBA" id="ARBA00022842"/>
    </source>
</evidence>
<evidence type="ECO:0000256" key="1">
    <source>
        <dbReference type="ARBA" id="ARBA00004721"/>
    </source>
</evidence>
<dbReference type="Pfam" id="PF00348">
    <property type="entry name" value="polyprenyl_synt"/>
    <property type="match status" value="1"/>
</dbReference>
<evidence type="ECO:0000313" key="11">
    <source>
        <dbReference type="Proteomes" id="UP000234275"/>
    </source>
</evidence>
<dbReference type="InterPro" id="IPR008949">
    <property type="entry name" value="Isoprenoid_synthase_dom_sf"/>
</dbReference>
<accession>A0A2I2GBW8</accession>
<dbReference type="CDD" id="cd00685">
    <property type="entry name" value="Trans_IPPS_HT"/>
    <property type="match status" value="1"/>
</dbReference>
<keyword evidence="11" id="KW-1185">Reference proteome</keyword>
<organism evidence="10 11">
    <name type="scientific">Aspergillus steynii IBT 23096</name>
    <dbReference type="NCBI Taxonomy" id="1392250"/>
    <lineage>
        <taxon>Eukaryota</taxon>
        <taxon>Fungi</taxon>
        <taxon>Dikarya</taxon>
        <taxon>Ascomycota</taxon>
        <taxon>Pezizomycotina</taxon>
        <taxon>Eurotiomycetes</taxon>
        <taxon>Eurotiomycetidae</taxon>
        <taxon>Eurotiales</taxon>
        <taxon>Aspergillaceae</taxon>
        <taxon>Aspergillus</taxon>
        <taxon>Aspergillus subgen. Circumdati</taxon>
    </lineage>
</organism>
<dbReference type="InterPro" id="IPR033749">
    <property type="entry name" value="Polyprenyl_synt_CS"/>
</dbReference>
<name>A0A2I2GBW8_9EURO</name>
<comment type="similarity">
    <text evidence="8">In the C-terminal section; belongs to the FPP/GGPP synthase family.</text>
</comment>
<reference evidence="10 11" key="1">
    <citation type="submission" date="2016-12" db="EMBL/GenBank/DDBJ databases">
        <title>The genomes of Aspergillus section Nigri reveals drivers in fungal speciation.</title>
        <authorList>
            <consortium name="DOE Joint Genome Institute"/>
            <person name="Vesth T.C."/>
            <person name="Nybo J."/>
            <person name="Theobald S."/>
            <person name="Brandl J."/>
            <person name="Frisvad J.C."/>
            <person name="Nielsen K.F."/>
            <person name="Lyhne E.K."/>
            <person name="Kogle M.E."/>
            <person name="Kuo A."/>
            <person name="Riley R."/>
            <person name="Clum A."/>
            <person name="Nolan M."/>
            <person name="Lipzen A."/>
            <person name="Salamov A."/>
            <person name="Henrissat B."/>
            <person name="Wiebenga A."/>
            <person name="De Vries R.P."/>
            <person name="Grigoriev I.V."/>
            <person name="Mortensen U.H."/>
            <person name="Andersen M.R."/>
            <person name="Baker S.E."/>
        </authorList>
    </citation>
    <scope>NUCLEOTIDE SEQUENCE [LARGE SCALE GENOMIC DNA]</scope>
    <source>
        <strain evidence="10 11">IBT 23096</strain>
    </source>
</reference>
<evidence type="ECO:0000256" key="5">
    <source>
        <dbReference type="ARBA" id="ARBA00023229"/>
    </source>
</evidence>
<gene>
    <name evidence="10" type="ORF">P170DRAFT_353341</name>
</gene>
<comment type="caution">
    <text evidence="10">The sequence shown here is derived from an EMBL/GenBank/DDBJ whole genome shotgun (WGS) entry which is preliminary data.</text>
</comment>
<dbReference type="SFLD" id="SFLDS00005">
    <property type="entry name" value="Isoprenoid_Synthase_Type_I"/>
    <property type="match status" value="1"/>
</dbReference>
<evidence type="ECO:0000256" key="3">
    <source>
        <dbReference type="ARBA" id="ARBA00022723"/>
    </source>
</evidence>
<dbReference type="Pfam" id="PF19086">
    <property type="entry name" value="Terpene_syn_C_2"/>
    <property type="match status" value="1"/>
</dbReference>
<keyword evidence="6" id="KW-0456">Lyase</keyword>
<comment type="pathway">
    <text evidence="1">Secondary metabolite biosynthesis; terpenoid biosynthesis.</text>
</comment>
<dbReference type="STRING" id="1392250.A0A2I2GBW8"/>